<dbReference type="EMBL" id="PTIS01000001">
    <property type="protein sequence ID" value="PPK49506.1"/>
    <property type="molecule type" value="Genomic_DNA"/>
</dbReference>
<comment type="similarity">
    <text evidence="2 4">Belongs to the flagella basal body rod proteins family.</text>
</comment>
<dbReference type="PANTHER" id="PTHR30435:SF1">
    <property type="entry name" value="FLAGELLAR HOOK PROTEIN FLGE"/>
    <property type="match status" value="1"/>
</dbReference>
<dbReference type="AlphaFoldDB" id="A0A2S6G0V1"/>
<accession>A0A2S6G0V1</accession>
<dbReference type="GO" id="GO:0005829">
    <property type="term" value="C:cytosol"/>
    <property type="evidence" value="ECO:0007669"/>
    <property type="project" value="TreeGrafter"/>
</dbReference>
<evidence type="ECO:0000259" key="6">
    <source>
        <dbReference type="Pfam" id="PF06429"/>
    </source>
</evidence>
<evidence type="ECO:0000256" key="2">
    <source>
        <dbReference type="ARBA" id="ARBA00009677"/>
    </source>
</evidence>
<dbReference type="Pfam" id="PF22692">
    <property type="entry name" value="LlgE_F_G_D1"/>
    <property type="match status" value="1"/>
</dbReference>
<dbReference type="InterPro" id="IPR010930">
    <property type="entry name" value="Flg_bb/hook_C_dom"/>
</dbReference>
<dbReference type="SUPFAM" id="SSF117143">
    <property type="entry name" value="Flagellar hook protein flgE"/>
    <property type="match status" value="1"/>
</dbReference>
<evidence type="ECO:0000313" key="8">
    <source>
        <dbReference type="EMBL" id="PPK49506.1"/>
    </source>
</evidence>
<feature type="domain" description="Flagellar basal-body/hook protein C-terminal" evidence="6">
    <location>
        <begin position="313"/>
        <end position="357"/>
    </location>
</feature>
<organism evidence="8 9">
    <name type="scientific">Clostridium algidicarnis DSM 15099</name>
    <dbReference type="NCBI Taxonomy" id="1121295"/>
    <lineage>
        <taxon>Bacteria</taxon>
        <taxon>Bacillati</taxon>
        <taxon>Bacillota</taxon>
        <taxon>Clostridia</taxon>
        <taxon>Eubacteriales</taxon>
        <taxon>Clostridiaceae</taxon>
        <taxon>Clostridium</taxon>
    </lineage>
</organism>
<keyword evidence="3 4" id="KW-0975">Bacterial flagellum</keyword>
<dbReference type="InterPro" id="IPR001444">
    <property type="entry name" value="Flag_bb_rod_N"/>
</dbReference>
<dbReference type="PANTHER" id="PTHR30435">
    <property type="entry name" value="FLAGELLAR PROTEIN"/>
    <property type="match status" value="1"/>
</dbReference>
<dbReference type="GO" id="GO:0009425">
    <property type="term" value="C:bacterial-type flagellum basal body"/>
    <property type="evidence" value="ECO:0007669"/>
    <property type="project" value="UniProtKB-SubCell"/>
</dbReference>
<dbReference type="STRING" id="37659.GCA_000703125_02790"/>
<dbReference type="Proteomes" id="UP000239863">
    <property type="component" value="Unassembled WGS sequence"/>
</dbReference>
<dbReference type="InterPro" id="IPR020013">
    <property type="entry name" value="Flagellar_FlgE/F/G"/>
</dbReference>
<keyword evidence="8" id="KW-0969">Cilium</keyword>
<dbReference type="NCBIfam" id="TIGR03506">
    <property type="entry name" value="FlgEFG_subfam"/>
    <property type="match status" value="2"/>
</dbReference>
<feature type="domain" description="Flagellar basal body rod protein N-terminal" evidence="5">
    <location>
        <begin position="5"/>
        <end position="35"/>
    </location>
</feature>
<keyword evidence="8" id="KW-0282">Flagellum</keyword>
<dbReference type="GO" id="GO:0009424">
    <property type="term" value="C:bacterial-type flagellum hook"/>
    <property type="evidence" value="ECO:0007669"/>
    <property type="project" value="TreeGrafter"/>
</dbReference>
<comment type="subcellular location">
    <subcellularLocation>
        <location evidence="1 4">Bacterial flagellum basal body</location>
    </subcellularLocation>
</comment>
<evidence type="ECO:0000259" key="5">
    <source>
        <dbReference type="Pfam" id="PF00460"/>
    </source>
</evidence>
<comment type="caution">
    <text evidence="8">The sequence shown here is derived from an EMBL/GenBank/DDBJ whole genome shotgun (WGS) entry which is preliminary data.</text>
</comment>
<feature type="domain" description="Flagellar hook protein FlgE/F/G-like D1" evidence="7">
    <location>
        <begin position="136"/>
        <end position="242"/>
    </location>
</feature>
<comment type="function">
    <text evidence="4">A flexible structure which links the flagellar filament to the drive apparatus in the basal body.</text>
</comment>
<keyword evidence="8" id="KW-0966">Cell projection</keyword>
<dbReference type="InterPro" id="IPR037925">
    <property type="entry name" value="FlgE/F/G-like"/>
</dbReference>
<evidence type="ECO:0000256" key="3">
    <source>
        <dbReference type="ARBA" id="ARBA00023143"/>
    </source>
</evidence>
<reference evidence="8 9" key="1">
    <citation type="submission" date="2018-02" db="EMBL/GenBank/DDBJ databases">
        <title>Genomic Encyclopedia of Archaeal and Bacterial Type Strains, Phase II (KMG-II): from individual species to whole genera.</title>
        <authorList>
            <person name="Goeker M."/>
        </authorList>
    </citation>
    <scope>NUCLEOTIDE SEQUENCE [LARGE SCALE GENOMIC DNA]</scope>
    <source>
        <strain evidence="8 9">DSM 15099</strain>
    </source>
</reference>
<dbReference type="GO" id="GO:0071978">
    <property type="term" value="P:bacterial-type flagellum-dependent swarming motility"/>
    <property type="evidence" value="ECO:0007669"/>
    <property type="project" value="TreeGrafter"/>
</dbReference>
<evidence type="ECO:0000256" key="1">
    <source>
        <dbReference type="ARBA" id="ARBA00004117"/>
    </source>
</evidence>
<dbReference type="Pfam" id="PF06429">
    <property type="entry name" value="Flg_bbr_C"/>
    <property type="match status" value="1"/>
</dbReference>
<dbReference type="Pfam" id="PF00460">
    <property type="entry name" value="Flg_bb_rod"/>
    <property type="match status" value="1"/>
</dbReference>
<sequence length="359" mass="38090">MIRSMYSGISGMRVNQVKLDVIGNNIANSGTTGFKTQRVRFQDMISQNMGSASGPSRNLGGVNPRQVGLGVQLAGIDTVVSQGNMQPTARNLDVAVDGDGYFMVARGETTFVDGIKIYDAADPKDFQLPTDTKGLDIMFTRDGSFTTDHQGNLLNSDGLRVLGYSLIGSTDAKDKPEDVDAESMPVGGTGDLNFVDADSKKLHASGDLRTLKIPETIKVTTAGGTEDKRITSFSIEKNGLIKATLEGGSKAVIGQIAMASFKNPAGLEKMGGNLLKSSPNSGNAIIRAGIIPKSENPDDVNPSNEAGYGDMLQGVLEMSNVDLAEQFTEMIVATRSFQANGKSISTGDEILQDIINLKR</sequence>
<protein>
    <recommendedName>
        <fullName evidence="4">Flagellar hook protein FlgE</fullName>
    </recommendedName>
</protein>
<name>A0A2S6G0V1_9CLOT</name>
<dbReference type="InterPro" id="IPR053967">
    <property type="entry name" value="LlgE_F_G-like_D1"/>
</dbReference>
<gene>
    <name evidence="8" type="ORF">BD821_101167</name>
</gene>
<proteinExistence type="inferred from homology"/>
<evidence type="ECO:0000313" key="9">
    <source>
        <dbReference type="Proteomes" id="UP000239863"/>
    </source>
</evidence>
<evidence type="ECO:0000256" key="4">
    <source>
        <dbReference type="RuleBase" id="RU362116"/>
    </source>
</evidence>
<evidence type="ECO:0000259" key="7">
    <source>
        <dbReference type="Pfam" id="PF22692"/>
    </source>
</evidence>
<dbReference type="RefSeq" id="WP_104408893.1">
    <property type="nucleotide sequence ID" value="NZ_PTIS01000001.1"/>
</dbReference>
<dbReference type="OrthoDB" id="9804559at2"/>